<evidence type="ECO:0000313" key="2">
    <source>
        <dbReference type="EMBL" id="UUI74783.1"/>
    </source>
</evidence>
<sequence length="216" mass="21776">MSGSGDVLAGSRDRPRRRIAAQTSIAAAALALSGCTSAAVGSAPAPAETAIAADCLAPQVVQSLGLVLDPSATATTHPDVPAAGSVPEGFAPSAAIQCLAGETLTDVVGVWDAVTVRRLEGDLAGLVDALARPSMSPNPYGCADSPGADPVGEVWLIDAMGRAIRAAVPLDGCGRGRPEVAAVIDRLDEVEATHYPVRLSRARLATDQVGHADQSP</sequence>
<reference evidence="2 3" key="1">
    <citation type="submission" date="2022-07" db="EMBL/GenBank/DDBJ databases">
        <title>Novel species in genus cellulomonas.</title>
        <authorList>
            <person name="Ye L."/>
        </authorList>
    </citation>
    <scope>NUCLEOTIDE SEQUENCE [LARGE SCALE GENOMIC DNA]</scope>
    <source>
        <strain evidence="3">zg-Y338</strain>
    </source>
</reference>
<keyword evidence="1" id="KW-0732">Signal</keyword>
<gene>
    <name evidence="2" type="ORF">NP064_13460</name>
</gene>
<feature type="signal peptide" evidence="1">
    <location>
        <begin position="1"/>
        <end position="38"/>
    </location>
</feature>
<name>A0ABY5L2G7_9CELL</name>
<proteinExistence type="predicted"/>
<accession>A0ABY5L2G7</accession>
<evidence type="ECO:0000313" key="3">
    <source>
        <dbReference type="Proteomes" id="UP001316189"/>
    </source>
</evidence>
<feature type="chain" id="PRO_5046800629" description="DUF3558 domain-containing protein" evidence="1">
    <location>
        <begin position="39"/>
        <end position="216"/>
    </location>
</feature>
<dbReference type="RefSeq" id="WP_227570344.1">
    <property type="nucleotide sequence ID" value="NZ_CP101988.1"/>
</dbReference>
<keyword evidence="3" id="KW-1185">Reference proteome</keyword>
<protein>
    <recommendedName>
        <fullName evidence="4">DUF3558 domain-containing protein</fullName>
    </recommendedName>
</protein>
<dbReference type="Proteomes" id="UP001316189">
    <property type="component" value="Chromosome"/>
</dbReference>
<dbReference type="EMBL" id="CP101988">
    <property type="protein sequence ID" value="UUI74783.1"/>
    <property type="molecule type" value="Genomic_DNA"/>
</dbReference>
<evidence type="ECO:0008006" key="4">
    <source>
        <dbReference type="Google" id="ProtNLM"/>
    </source>
</evidence>
<evidence type="ECO:0000256" key="1">
    <source>
        <dbReference type="SAM" id="SignalP"/>
    </source>
</evidence>
<organism evidence="2 3">
    <name type="scientific">Cellulomonas chengniuliangii</name>
    <dbReference type="NCBI Taxonomy" id="2968084"/>
    <lineage>
        <taxon>Bacteria</taxon>
        <taxon>Bacillati</taxon>
        <taxon>Actinomycetota</taxon>
        <taxon>Actinomycetes</taxon>
        <taxon>Micrococcales</taxon>
        <taxon>Cellulomonadaceae</taxon>
        <taxon>Cellulomonas</taxon>
    </lineage>
</organism>